<dbReference type="Gene3D" id="1.10.238.10">
    <property type="entry name" value="EF-hand"/>
    <property type="match status" value="1"/>
</dbReference>
<evidence type="ECO:0000256" key="2">
    <source>
        <dbReference type="ARBA" id="ARBA00022737"/>
    </source>
</evidence>
<evidence type="ECO:0000256" key="1">
    <source>
        <dbReference type="ARBA" id="ARBA00022723"/>
    </source>
</evidence>
<evidence type="ECO:0000259" key="5">
    <source>
        <dbReference type="PROSITE" id="PS50222"/>
    </source>
</evidence>
<evidence type="ECO:0000256" key="3">
    <source>
        <dbReference type="ARBA" id="ARBA00022837"/>
    </source>
</evidence>
<proteinExistence type="predicted"/>
<dbReference type="AlphaFoldDB" id="A0AAN7QBL0"/>
<dbReference type="GO" id="GO:0005509">
    <property type="term" value="F:calcium ion binding"/>
    <property type="evidence" value="ECO:0007669"/>
    <property type="project" value="InterPro"/>
</dbReference>
<feature type="domain" description="EF-hand" evidence="5">
    <location>
        <begin position="1091"/>
        <end position="1126"/>
    </location>
</feature>
<feature type="compositionally biased region" description="Polar residues" evidence="4">
    <location>
        <begin position="125"/>
        <end position="139"/>
    </location>
</feature>
<feature type="compositionally biased region" description="Acidic residues" evidence="4">
    <location>
        <begin position="983"/>
        <end position="996"/>
    </location>
</feature>
<dbReference type="Proteomes" id="UP001353858">
    <property type="component" value="Unassembled WGS sequence"/>
</dbReference>
<organism evidence="6 7">
    <name type="scientific">Aquatica leii</name>
    <dbReference type="NCBI Taxonomy" id="1421715"/>
    <lineage>
        <taxon>Eukaryota</taxon>
        <taxon>Metazoa</taxon>
        <taxon>Ecdysozoa</taxon>
        <taxon>Arthropoda</taxon>
        <taxon>Hexapoda</taxon>
        <taxon>Insecta</taxon>
        <taxon>Pterygota</taxon>
        <taxon>Neoptera</taxon>
        <taxon>Endopterygota</taxon>
        <taxon>Coleoptera</taxon>
        <taxon>Polyphaga</taxon>
        <taxon>Elateriformia</taxon>
        <taxon>Elateroidea</taxon>
        <taxon>Lampyridae</taxon>
        <taxon>Luciolinae</taxon>
        <taxon>Aquatica</taxon>
    </lineage>
</organism>
<feature type="region of interest" description="Disordered" evidence="4">
    <location>
        <begin position="115"/>
        <end position="152"/>
    </location>
</feature>
<evidence type="ECO:0000256" key="4">
    <source>
        <dbReference type="SAM" id="MobiDB-lite"/>
    </source>
</evidence>
<feature type="region of interest" description="Disordered" evidence="4">
    <location>
        <begin position="976"/>
        <end position="1000"/>
    </location>
</feature>
<evidence type="ECO:0000313" key="7">
    <source>
        <dbReference type="Proteomes" id="UP001353858"/>
    </source>
</evidence>
<feature type="compositionally biased region" description="Basic and acidic residues" evidence="4">
    <location>
        <begin position="371"/>
        <end position="386"/>
    </location>
</feature>
<accession>A0AAN7QBL0</accession>
<dbReference type="SMART" id="SM00054">
    <property type="entry name" value="EFh"/>
    <property type="match status" value="2"/>
</dbReference>
<dbReference type="PROSITE" id="PS50222">
    <property type="entry name" value="EF_HAND_2"/>
    <property type="match status" value="1"/>
</dbReference>
<sequence length="1136" mass="129370">MDSELEDNVLRYIPQYLRNLLKVTGYLNYNNLNDFCESDIEHIETFARDILHDSLIPESEFEQYYGIFKKAPKKFQILPGDKKSLLGIVQKLKSSGVTQTCPQCHYRYNLVGTSPTKPRIKPSDIQLQGPSNAPPQGSSNKNKQKKLQPPCKQQQIHSTIDLEAENKSVRIRILNRLSHDIDQEVSKGNIDGKIRFYLIEKLLRNIKTDCKMNNSGLTVDSMVGTVTCGCNAVIVIKKESKNSNLQPRWLIGNYYKHFAKHFKEENILKKTKNTSKNSIINYFHRSVQNTTLDKANHTKNKVRKTSPKINILSNVSIPQSVQSENERGDTIMTHLKSSKLNLECSDYDFFQHDNFYSNLDQQLTQQSDNNSRQDYKSISENDDKNRVPFGRTNVDQKQAKVASEIIGSMTGEQYQVDVSALYTKGNLIDPILPEEFQEENSSNSVENLKYNISEDLNMPMHPLESAVDANLPSCSATKSIPESIHLAKIQLRTNAKDKFSRTNRTKRKLLKIPSNQTFVTGYFPLIQHINDLLSERKELKTDFITRVQQLGLRLDENVDASIDPKCTDDNILHNPRAITSDFIQNVKTELQGSFNFPRENTSKLGKGTKRNYELLSDIMIEETVESSRKDAMSIAKTLGIRSPHIYCYNMNLKPQKVTQNMKQNLTDLLKYLKNDKCDDTELGIGNLCEDVSEEDTKDVENDLENSLVKNCNINSIDNGSSVSDLLECGSEDDILQDLILDNTPTCNIEGDTLEKILNTGSNLFLKRLCLKDYSSKTQKLNIRNTADFENGPFIRIKFNDNTTMVIRKSSLCWLLSTKKCKLSSDRLIRVKQGMIKSKAQESCELTQPTKQKIIRVGDWCVFKRVTSGSNSIIGRILSFKKLQAKGKQAQYDQTAVTFDINKGKVGALCNWYHLTENTITLTKSVHHEFYDVDNYEYTIPDPTVIYSADTGVSKCIVTPEVVRLMDIQKKRKRVFDSDSNTDVSDEGLSDNNEDDVGSNISDNSANDIVFDNDVMITKQKGIEMEKYYAWNNHWIAKYWKTMGNESSLPMELCSNFDADEIKRLGKRFRKLDLDNSGALSIDEFMSLPELQQNPLVQRVIDIFDADGNGEVDFKEFIQGVSQFSVKVISFLNLICI</sequence>
<dbReference type="SUPFAM" id="SSF47473">
    <property type="entry name" value="EF-hand"/>
    <property type="match status" value="1"/>
</dbReference>
<dbReference type="InterPro" id="IPR011992">
    <property type="entry name" value="EF-hand-dom_pair"/>
</dbReference>
<feature type="region of interest" description="Disordered" evidence="4">
    <location>
        <begin position="364"/>
        <end position="390"/>
    </location>
</feature>
<keyword evidence="1" id="KW-0479">Metal-binding</keyword>
<dbReference type="PANTHER" id="PTHR45942">
    <property type="entry name" value="PROTEIN PHOSPATASE 3 REGULATORY SUBUNIT B ALPHA ISOFORM TYPE 1"/>
    <property type="match status" value="1"/>
</dbReference>
<dbReference type="Pfam" id="PF13499">
    <property type="entry name" value="EF-hand_7"/>
    <property type="match status" value="1"/>
</dbReference>
<dbReference type="InterPro" id="IPR002048">
    <property type="entry name" value="EF_hand_dom"/>
</dbReference>
<comment type="caution">
    <text evidence="6">The sequence shown here is derived from an EMBL/GenBank/DDBJ whole genome shotgun (WGS) entry which is preliminary data.</text>
</comment>
<evidence type="ECO:0000313" key="6">
    <source>
        <dbReference type="EMBL" id="KAK4887030.1"/>
    </source>
</evidence>
<keyword evidence="2" id="KW-0677">Repeat</keyword>
<keyword evidence="7" id="KW-1185">Reference proteome</keyword>
<name>A0AAN7QBL0_9COLE</name>
<keyword evidence="3" id="KW-0106">Calcium</keyword>
<dbReference type="InterPro" id="IPR018247">
    <property type="entry name" value="EF_Hand_1_Ca_BS"/>
</dbReference>
<dbReference type="CDD" id="cd00051">
    <property type="entry name" value="EFh"/>
    <property type="match status" value="1"/>
</dbReference>
<gene>
    <name evidence="6" type="ORF">RN001_003301</name>
</gene>
<protein>
    <recommendedName>
        <fullName evidence="5">EF-hand domain-containing protein</fullName>
    </recommendedName>
</protein>
<dbReference type="EMBL" id="JARPUR010000001">
    <property type="protein sequence ID" value="KAK4887030.1"/>
    <property type="molecule type" value="Genomic_DNA"/>
</dbReference>
<reference evidence="7" key="1">
    <citation type="submission" date="2023-01" db="EMBL/GenBank/DDBJ databases">
        <title>Key to firefly adult light organ development and bioluminescence: homeobox transcription factors regulate luciferase expression and transportation to peroxisome.</title>
        <authorList>
            <person name="Fu X."/>
        </authorList>
    </citation>
    <scope>NUCLEOTIDE SEQUENCE [LARGE SCALE GENOMIC DNA]</scope>
</reference>
<dbReference type="PROSITE" id="PS00018">
    <property type="entry name" value="EF_HAND_1"/>
    <property type="match status" value="1"/>
</dbReference>